<sequence length="399" mass="46791">MRKCVTILFLFVSFSIRPIASAANIIQFDFCGEQITFDFDRSIVPNNPVLSDETAITTFYQSLNPSNYDAVVKALLSYKDKFKPDDWLYYQLIRKAAQQISPKSDDYHRYTLYKWYLLNRSGYDARLAISGDYILFYIHCEENIYNIPYRMVDGKQYVCLNYHDYGNHIDFQKNVFTLIDMPFPGADGNFSYKITHLPEFNTGDYKVKDLSFNYNENEYHFKVKLNNQIQSLFVNYPVVDYALYLNIPLSHETYSSLIPLLKKSVKRMSVKNGVDYLMRFTRYAFLFEPDTEVFGSEKRLSPEQTLLYDQSDCEDRVALFYCLVKEIYNLPMIVLTYPKHVTIAVQFNKTYGKPIVYNGNKYSICEPSPQKEDLMVGQLLPELKKAPYEVAYVYTPQKK</sequence>
<protein>
    <recommendedName>
        <fullName evidence="4">Transglutaminase-like domain-containing protein</fullName>
    </recommendedName>
</protein>
<gene>
    <name evidence="2" type="ORF">J7I42_08505</name>
</gene>
<feature type="chain" id="PRO_5046778101" description="Transglutaminase-like domain-containing protein" evidence="1">
    <location>
        <begin position="23"/>
        <end position="399"/>
    </location>
</feature>
<evidence type="ECO:0000256" key="1">
    <source>
        <dbReference type="SAM" id="SignalP"/>
    </source>
</evidence>
<keyword evidence="1" id="KW-0732">Signal</keyword>
<comment type="caution">
    <text evidence="2">The sequence shown here is derived from an EMBL/GenBank/DDBJ whole genome shotgun (WGS) entry which is preliminary data.</text>
</comment>
<evidence type="ECO:0008006" key="4">
    <source>
        <dbReference type="Google" id="ProtNLM"/>
    </source>
</evidence>
<keyword evidence="3" id="KW-1185">Reference proteome</keyword>
<evidence type="ECO:0000313" key="2">
    <source>
        <dbReference type="EMBL" id="MBO9200296.1"/>
    </source>
</evidence>
<accession>A0ABS3YQV9</accession>
<proteinExistence type="predicted"/>
<dbReference type="Proteomes" id="UP000677244">
    <property type="component" value="Unassembled WGS sequence"/>
</dbReference>
<organism evidence="2 3">
    <name type="scientific">Niastella soli</name>
    <dbReference type="NCBI Taxonomy" id="2821487"/>
    <lineage>
        <taxon>Bacteria</taxon>
        <taxon>Pseudomonadati</taxon>
        <taxon>Bacteroidota</taxon>
        <taxon>Chitinophagia</taxon>
        <taxon>Chitinophagales</taxon>
        <taxon>Chitinophagaceae</taxon>
        <taxon>Niastella</taxon>
    </lineage>
</organism>
<name>A0ABS3YQV9_9BACT</name>
<feature type="signal peptide" evidence="1">
    <location>
        <begin position="1"/>
        <end position="22"/>
    </location>
</feature>
<evidence type="ECO:0000313" key="3">
    <source>
        <dbReference type="Proteomes" id="UP000677244"/>
    </source>
</evidence>
<dbReference type="EMBL" id="JAGHKO010000001">
    <property type="protein sequence ID" value="MBO9200296.1"/>
    <property type="molecule type" value="Genomic_DNA"/>
</dbReference>
<reference evidence="2 3" key="1">
    <citation type="submission" date="2021-03" db="EMBL/GenBank/DDBJ databases">
        <title>Assistant Professor.</title>
        <authorList>
            <person name="Huq M.A."/>
        </authorList>
    </citation>
    <scope>NUCLEOTIDE SEQUENCE [LARGE SCALE GENOMIC DNA]</scope>
    <source>
        <strain evidence="2 3">MAH-29</strain>
    </source>
</reference>